<name>A0ACB8EPS0_9SAUR</name>
<dbReference type="EMBL" id="CM037620">
    <property type="protein sequence ID" value="KAH7994494.1"/>
    <property type="molecule type" value="Genomic_DNA"/>
</dbReference>
<proteinExistence type="predicted"/>
<protein>
    <submittedName>
        <fullName evidence="1">Uncharacterized protein</fullName>
    </submittedName>
</protein>
<evidence type="ECO:0000313" key="2">
    <source>
        <dbReference type="Proteomes" id="UP000827872"/>
    </source>
</evidence>
<evidence type="ECO:0000313" key="1">
    <source>
        <dbReference type="EMBL" id="KAH7994494.1"/>
    </source>
</evidence>
<dbReference type="Proteomes" id="UP000827872">
    <property type="component" value="Linkage Group LG07"/>
</dbReference>
<gene>
    <name evidence="1" type="ORF">K3G42_008409</name>
</gene>
<comment type="caution">
    <text evidence="1">The sequence shown here is derived from an EMBL/GenBank/DDBJ whole genome shotgun (WGS) entry which is preliminary data.</text>
</comment>
<reference evidence="1" key="1">
    <citation type="submission" date="2021-08" db="EMBL/GenBank/DDBJ databases">
        <title>The first chromosome-level gecko genome reveals the dynamic sex chromosomes of Neotropical dwarf geckos (Sphaerodactylidae: Sphaerodactylus).</title>
        <authorList>
            <person name="Pinto B.J."/>
            <person name="Keating S.E."/>
            <person name="Gamble T."/>
        </authorList>
    </citation>
    <scope>NUCLEOTIDE SEQUENCE</scope>
    <source>
        <strain evidence="1">TG3544</strain>
    </source>
</reference>
<sequence length="419" mass="46987">MFVEGFHDAIILYVLALRDVLKNGFTKKDGEKIVHETWNRTYEGIAGPVSIDANGDRYGDFSVIAMTDPETGTQQVIANYYGKQGQLEMLPNVNYFWESKLRIEDNRGTEHPSNTPCKSCGLGESAVTGIVVGALLGAGLLAAFYFFRLPVSFKTWLPAQALNMINKTVIQERNFSNSTSLDFQQKVLTYLEDYSEPSLLQMAQQNLAAMAQSQAQSQEQPARRPRLQSTRRKQLVQQKQQRTSPWENPVWPAVWRKKGQRLWCGDLRLPPVAGSGKEGLVLDPEGTTNEQVVTAEPPGLSRGSPLASGRQSERSSNHRQGDMDQRGEAFGLGVFFWGQSAITSMKQGSKKQTRTRKKRMDQGRREKYGEGNGKAISQAYSFKNRTPQAFLFPDRRQLGIYVVLTHSYEVASTTIHVIQ</sequence>
<accession>A0ACB8EPS0</accession>
<organism evidence="1 2">
    <name type="scientific">Sphaerodactylus townsendi</name>
    <dbReference type="NCBI Taxonomy" id="933632"/>
    <lineage>
        <taxon>Eukaryota</taxon>
        <taxon>Metazoa</taxon>
        <taxon>Chordata</taxon>
        <taxon>Craniata</taxon>
        <taxon>Vertebrata</taxon>
        <taxon>Euteleostomi</taxon>
        <taxon>Lepidosauria</taxon>
        <taxon>Squamata</taxon>
        <taxon>Bifurcata</taxon>
        <taxon>Gekkota</taxon>
        <taxon>Sphaerodactylidae</taxon>
        <taxon>Sphaerodactylus</taxon>
    </lineage>
</organism>
<keyword evidence="2" id="KW-1185">Reference proteome</keyword>